<accession>A0AA91DQR2</accession>
<dbReference type="Proteomes" id="UP000077852">
    <property type="component" value="Unassembled WGS sequence"/>
</dbReference>
<comment type="caution">
    <text evidence="1">The sequence shown here is derived from an EMBL/GenBank/DDBJ whole genome shotgun (WGS) entry which is preliminary data.</text>
</comment>
<dbReference type="RefSeq" id="WP_081267087.1">
    <property type="nucleotide sequence ID" value="NZ_LVHG01000032.1"/>
</dbReference>
<sequence>MKDESYPDRRGFLRRSIAIVPAATAFSAGGITGVTLAQPAPSAPAPGPAAAATPGAPYTPVYFNAAEWAFVQAAVARLIPSDDTGPGAIEAGVPEFIDRQMEGAFGHAATWYMQGPFVEVSPLFGYQKKMPPREVYRAGIAATDAYSRKQFSGKAFAQLDPAQQDEVLKGLEGGTIALDGVGASDFFGFLLQNTKEGYFSDPIHGGNKNAAAWKMIGFPGARADYADWVDRPGVKYNLPPVSIAGPQG</sequence>
<proteinExistence type="predicted"/>
<organism evidence="1 2">
    <name type="scientific">Variovorax paradoxus</name>
    <dbReference type="NCBI Taxonomy" id="34073"/>
    <lineage>
        <taxon>Bacteria</taxon>
        <taxon>Pseudomonadati</taxon>
        <taxon>Pseudomonadota</taxon>
        <taxon>Betaproteobacteria</taxon>
        <taxon>Burkholderiales</taxon>
        <taxon>Comamonadaceae</taxon>
        <taxon>Variovorax</taxon>
    </lineage>
</organism>
<dbReference type="PROSITE" id="PS51318">
    <property type="entry name" value="TAT"/>
    <property type="match status" value="1"/>
</dbReference>
<dbReference type="AlphaFoldDB" id="A0AA91DQR2"/>
<dbReference type="InterPro" id="IPR027056">
    <property type="entry name" value="Gluconate_2DH_su3"/>
</dbReference>
<evidence type="ECO:0000313" key="1">
    <source>
        <dbReference type="EMBL" id="OAK65629.1"/>
    </source>
</evidence>
<reference evidence="1 2" key="1">
    <citation type="submission" date="2016-03" db="EMBL/GenBank/DDBJ databases">
        <title>Genome sequence of Variovorax paradoxus KB5.</title>
        <authorList>
            <person name="Jeong H."/>
            <person name="Hong C.E."/>
            <person name="Jo S.H."/>
            <person name="Park J.M."/>
        </authorList>
    </citation>
    <scope>NUCLEOTIDE SEQUENCE [LARGE SCALE GENOMIC DNA]</scope>
    <source>
        <strain evidence="1 2">KB5</strain>
    </source>
</reference>
<evidence type="ECO:0000313" key="2">
    <source>
        <dbReference type="Proteomes" id="UP000077852"/>
    </source>
</evidence>
<dbReference type="InterPro" id="IPR006311">
    <property type="entry name" value="TAT_signal"/>
</dbReference>
<dbReference type="Pfam" id="PF13618">
    <property type="entry name" value="Gluconate_2-dh3"/>
    <property type="match status" value="1"/>
</dbReference>
<protein>
    <submittedName>
        <fullName evidence="1">Gluconate 2-dehydrogenase</fullName>
    </submittedName>
</protein>
<name>A0AA91DQR2_VARPD</name>
<dbReference type="EMBL" id="LVHG01000032">
    <property type="protein sequence ID" value="OAK65629.1"/>
    <property type="molecule type" value="Genomic_DNA"/>
</dbReference>
<gene>
    <name evidence="1" type="ORF">A3K87_11200</name>
</gene>